<evidence type="ECO:0000256" key="1">
    <source>
        <dbReference type="SAM" id="MobiDB-lite"/>
    </source>
</evidence>
<protein>
    <submittedName>
        <fullName evidence="3">Uncharacterized protein</fullName>
    </submittedName>
</protein>
<keyword evidence="2" id="KW-0732">Signal</keyword>
<dbReference type="AlphaFoldDB" id="H0E2T3"/>
<dbReference type="Proteomes" id="UP000005143">
    <property type="component" value="Unassembled WGS sequence"/>
</dbReference>
<proteinExistence type="predicted"/>
<feature type="signal peptide" evidence="2">
    <location>
        <begin position="1"/>
        <end position="38"/>
    </location>
</feature>
<evidence type="ECO:0000256" key="2">
    <source>
        <dbReference type="SAM" id="SignalP"/>
    </source>
</evidence>
<accession>H0E2T3</accession>
<gene>
    <name evidence="3" type="ORF">PAI11_10980</name>
</gene>
<organism evidence="3 4">
    <name type="scientific">Patulibacter medicamentivorans</name>
    <dbReference type="NCBI Taxonomy" id="1097667"/>
    <lineage>
        <taxon>Bacteria</taxon>
        <taxon>Bacillati</taxon>
        <taxon>Actinomycetota</taxon>
        <taxon>Thermoleophilia</taxon>
        <taxon>Solirubrobacterales</taxon>
        <taxon>Patulibacteraceae</taxon>
        <taxon>Patulibacter</taxon>
    </lineage>
</organism>
<feature type="region of interest" description="Disordered" evidence="1">
    <location>
        <begin position="172"/>
        <end position="205"/>
    </location>
</feature>
<comment type="caution">
    <text evidence="3">The sequence shown here is derived from an EMBL/GenBank/DDBJ whole genome shotgun (WGS) entry which is preliminary data.</text>
</comment>
<dbReference type="RefSeq" id="WP_007571818.1">
    <property type="nucleotide sequence ID" value="NZ_AGUD01000051.1"/>
</dbReference>
<sequence length="236" mass="25154">MTARFGSVPGRRTRPIGRAALVPAVAGLLLATAGPAAADDFDPIALRVQAPALARADRPLSVTVTVTADPGSLTSADGPLRMRVKLAPRCGGSFAGTDGPVAIDRRLAPQPDATRAYRATASGDVTPSAAGDQSVCAFLEAEADQRQYAADVDTTVDVSQTCTSAAQKLERDRRALSTSRKQLKRVRKQAAHAKRRATKQRLQRRVRATRRTVLRRQRAVRRDEPAAARACPGVTL</sequence>
<evidence type="ECO:0000313" key="3">
    <source>
        <dbReference type="EMBL" id="EHN12011.1"/>
    </source>
</evidence>
<dbReference type="EMBL" id="AGUD01000051">
    <property type="protein sequence ID" value="EHN12011.1"/>
    <property type="molecule type" value="Genomic_DNA"/>
</dbReference>
<keyword evidence="4" id="KW-1185">Reference proteome</keyword>
<evidence type="ECO:0000313" key="4">
    <source>
        <dbReference type="Proteomes" id="UP000005143"/>
    </source>
</evidence>
<feature type="chain" id="PRO_5003531136" evidence="2">
    <location>
        <begin position="39"/>
        <end position="236"/>
    </location>
</feature>
<name>H0E2T3_9ACTN</name>
<reference evidence="3 4" key="1">
    <citation type="journal article" date="2013" name="Biodegradation">
        <title>Quantitative proteomic analysis of ibuprofen-degrading Patulibacter sp. strain I11.</title>
        <authorList>
            <person name="Almeida B."/>
            <person name="Kjeldal H."/>
            <person name="Lolas I."/>
            <person name="Knudsen A.D."/>
            <person name="Carvalho G."/>
            <person name="Nielsen K.L."/>
            <person name="Barreto Crespo M.T."/>
            <person name="Stensballe A."/>
            <person name="Nielsen J.L."/>
        </authorList>
    </citation>
    <scope>NUCLEOTIDE SEQUENCE [LARGE SCALE GENOMIC DNA]</scope>
    <source>
        <strain evidence="3 4">I11</strain>
    </source>
</reference>
<feature type="compositionally biased region" description="Basic residues" evidence="1">
    <location>
        <begin position="181"/>
        <end position="205"/>
    </location>
</feature>